<organism evidence="1 2">
    <name type="scientific">Eleusine coracana subsp. coracana</name>
    <dbReference type="NCBI Taxonomy" id="191504"/>
    <lineage>
        <taxon>Eukaryota</taxon>
        <taxon>Viridiplantae</taxon>
        <taxon>Streptophyta</taxon>
        <taxon>Embryophyta</taxon>
        <taxon>Tracheophyta</taxon>
        <taxon>Spermatophyta</taxon>
        <taxon>Magnoliopsida</taxon>
        <taxon>Liliopsida</taxon>
        <taxon>Poales</taxon>
        <taxon>Poaceae</taxon>
        <taxon>PACMAD clade</taxon>
        <taxon>Chloridoideae</taxon>
        <taxon>Cynodonteae</taxon>
        <taxon>Eleusininae</taxon>
        <taxon>Eleusine</taxon>
    </lineage>
</organism>
<accession>A0AAV5CC23</accession>
<name>A0AAV5CC23_ELECO</name>
<keyword evidence="2" id="KW-1185">Reference proteome</keyword>
<dbReference type="EMBL" id="BQKI01000005">
    <property type="protein sequence ID" value="GJM95623.1"/>
    <property type="molecule type" value="Genomic_DNA"/>
</dbReference>
<comment type="caution">
    <text evidence="1">The sequence shown here is derived from an EMBL/GenBank/DDBJ whole genome shotgun (WGS) entry which is preliminary data.</text>
</comment>
<dbReference type="Proteomes" id="UP001054889">
    <property type="component" value="Unassembled WGS sequence"/>
</dbReference>
<gene>
    <name evidence="1" type="primary">ga12386</name>
    <name evidence="1" type="ORF">PR202_ga12386</name>
</gene>
<dbReference type="AlphaFoldDB" id="A0AAV5CC23"/>
<sequence length="286" mass="33112">MRTLIPPSPSFFIVVGEASKAEAVTTAKPPPVVLALGVVRANESPFHHGSLLLVRMRKSQRRQKRKSGVSSRRRRVMERVRSLRMRDEMKEYRHTNSWTQPKHPGILDIRFWDLTQRMEAANDPTFELIRAECDRRNLTAIMGMHPHSNDEIIDQFYSTLFSITYFNFARILGFDDSDNEKMKATVFDPQEDSEWGFMYDARYADPKHGVEFSSYHGMKPYFRVLNNMLRVTLTPKISELGIYPAVNPLDSTTRMLSSNVLGEDIYNIACDAQKVLQNYNLRDTVR</sequence>
<evidence type="ECO:0000313" key="2">
    <source>
        <dbReference type="Proteomes" id="UP001054889"/>
    </source>
</evidence>
<dbReference type="InterPro" id="IPR027417">
    <property type="entry name" value="P-loop_NTPase"/>
</dbReference>
<evidence type="ECO:0000313" key="1">
    <source>
        <dbReference type="EMBL" id="GJM95623.1"/>
    </source>
</evidence>
<protein>
    <submittedName>
        <fullName evidence="1">Uncharacterized protein</fullName>
    </submittedName>
</protein>
<dbReference type="Gene3D" id="3.40.50.300">
    <property type="entry name" value="P-loop containing nucleotide triphosphate hydrolases"/>
    <property type="match status" value="1"/>
</dbReference>
<reference evidence="1" key="2">
    <citation type="submission" date="2021-12" db="EMBL/GenBank/DDBJ databases">
        <title>Resequencing data analysis of finger millet.</title>
        <authorList>
            <person name="Hatakeyama M."/>
            <person name="Aluri S."/>
            <person name="Balachadran M.T."/>
            <person name="Sivarajan S.R."/>
            <person name="Poveda L."/>
            <person name="Shimizu-Inatsugi R."/>
            <person name="Schlapbach R."/>
            <person name="Sreeman S.M."/>
            <person name="Shimizu K.K."/>
        </authorList>
    </citation>
    <scope>NUCLEOTIDE SEQUENCE</scope>
</reference>
<proteinExistence type="predicted"/>
<reference evidence="1" key="1">
    <citation type="journal article" date="2018" name="DNA Res.">
        <title>Multiple hybrid de novo genome assembly of finger millet, an orphan allotetraploid crop.</title>
        <authorList>
            <person name="Hatakeyama M."/>
            <person name="Aluri S."/>
            <person name="Balachadran M.T."/>
            <person name="Sivarajan S.R."/>
            <person name="Patrignani A."/>
            <person name="Gruter S."/>
            <person name="Poveda L."/>
            <person name="Shimizu-Inatsugi R."/>
            <person name="Baeten J."/>
            <person name="Francoijs K.J."/>
            <person name="Nataraja K.N."/>
            <person name="Reddy Y.A.N."/>
            <person name="Phadnis S."/>
            <person name="Ravikumar R.L."/>
            <person name="Schlapbach R."/>
            <person name="Sreeman S.M."/>
            <person name="Shimizu K.K."/>
        </authorList>
    </citation>
    <scope>NUCLEOTIDE SEQUENCE</scope>
</reference>